<accession>A0A2A5IPF4</accession>
<sequence>MKTLFVFEYLKKKHRSTLRKLAILNFVLLMLIFFSIFTILISADNIYKNVLTNERLSMVLINGYTKTGEYEYDTDKIKRMPNVKDIVYEYGVSLNVEADSEMDVLTALSFNPTTKEAVSYEGDLKENTILLPEKFKDKKIKAYDVEMEPLEANIEYYKGEGNYFLKNYCYLSPDLYKKVSSQIKIGENYEGVKTLIVHLNKTEDIYGFVNQFDRMFDEDDVFVYYQAQGLEKLVANSKLSFLLLVVFQIILFVVIAFIYRGQMHTLISILNRDLLSLYLNGMSPKDMIKQFYRSIDKMNLKVYVIALLFIAALGAFLLAQLPGEVILWIGGTAVGLLLVLVLLNKWFVRYIITKRMKKELSQENIVSRLRN</sequence>
<reference evidence="2 3" key="1">
    <citation type="submission" date="2017-06" db="EMBL/GenBank/DDBJ databases">
        <title>Draft Genome Sequence of Bacillus sp Strain 36R Isolated from saline sediment at Atanasia, Sonora, Mexico.</title>
        <authorList>
            <person name="Sanchez Diaz R."/>
            <person name="Quiroz Macias M.E."/>
            <person name="Ibarra Gamez J.C."/>
            <person name="Enciso Ibarra J."/>
            <person name="Gomez Gil B."/>
            <person name="Galaviz Silva L."/>
        </authorList>
    </citation>
    <scope>NUCLEOTIDE SEQUENCE [LARGE SCALE GENOMIC DNA]</scope>
    <source>
        <strain evidence="2 3">36R_ATNSAL</strain>
    </source>
</reference>
<dbReference type="AlphaFoldDB" id="A0A2A5IPF4"/>
<feature type="transmembrane region" description="Helical" evidence="1">
    <location>
        <begin position="300"/>
        <end position="319"/>
    </location>
</feature>
<feature type="transmembrane region" description="Helical" evidence="1">
    <location>
        <begin position="325"/>
        <end position="348"/>
    </location>
</feature>
<evidence type="ECO:0000313" key="3">
    <source>
        <dbReference type="Proteomes" id="UP000228754"/>
    </source>
</evidence>
<dbReference type="Proteomes" id="UP000228754">
    <property type="component" value="Unassembled WGS sequence"/>
</dbReference>
<proteinExistence type="predicted"/>
<evidence type="ECO:0000256" key="1">
    <source>
        <dbReference type="SAM" id="Phobius"/>
    </source>
</evidence>
<organism evidence="2 3">
    <name type="scientific">Bacillus pumilus</name>
    <name type="common">Bacillus mesentericus</name>
    <dbReference type="NCBI Taxonomy" id="1408"/>
    <lineage>
        <taxon>Bacteria</taxon>
        <taxon>Bacillati</taxon>
        <taxon>Bacillota</taxon>
        <taxon>Bacilli</taxon>
        <taxon>Bacillales</taxon>
        <taxon>Bacillaceae</taxon>
        <taxon>Bacillus</taxon>
    </lineage>
</organism>
<keyword evidence="1" id="KW-1133">Transmembrane helix</keyword>
<feature type="transmembrane region" description="Helical" evidence="1">
    <location>
        <begin position="239"/>
        <end position="259"/>
    </location>
</feature>
<name>A0A2A5IPF4_BACPU</name>
<gene>
    <name evidence="2" type="ORF">CEY02_18000</name>
</gene>
<keyword evidence="1" id="KW-0472">Membrane</keyword>
<comment type="caution">
    <text evidence="2">The sequence shown here is derived from an EMBL/GenBank/DDBJ whole genome shotgun (WGS) entry which is preliminary data.</text>
</comment>
<feature type="transmembrane region" description="Helical" evidence="1">
    <location>
        <begin position="21"/>
        <end position="43"/>
    </location>
</feature>
<evidence type="ECO:0000313" key="2">
    <source>
        <dbReference type="EMBL" id="PCK18919.1"/>
    </source>
</evidence>
<keyword evidence="1" id="KW-0812">Transmembrane</keyword>
<protein>
    <recommendedName>
        <fullName evidence="4">ABC transporter permease</fullName>
    </recommendedName>
</protein>
<dbReference type="EMBL" id="NKHG01000113">
    <property type="protein sequence ID" value="PCK18919.1"/>
    <property type="molecule type" value="Genomic_DNA"/>
</dbReference>
<evidence type="ECO:0008006" key="4">
    <source>
        <dbReference type="Google" id="ProtNLM"/>
    </source>
</evidence>
<dbReference type="OrthoDB" id="2928060at2"/>